<accession>A0A0L7R0E2</accession>
<dbReference type="AlphaFoldDB" id="A0A0L7R0E2"/>
<keyword evidence="4" id="KW-1185">Reference proteome</keyword>
<protein>
    <submittedName>
        <fullName evidence="3">Uncharacterized protein</fullName>
    </submittedName>
</protein>
<feature type="region of interest" description="Disordered" evidence="1">
    <location>
        <begin position="184"/>
        <end position="207"/>
    </location>
</feature>
<proteinExistence type="predicted"/>
<evidence type="ECO:0000256" key="2">
    <source>
        <dbReference type="SAM" id="Phobius"/>
    </source>
</evidence>
<keyword evidence="2" id="KW-1133">Transmembrane helix</keyword>
<gene>
    <name evidence="3" type="ORF">WH47_01973</name>
</gene>
<keyword evidence="2" id="KW-0812">Transmembrane</keyword>
<evidence type="ECO:0000313" key="3">
    <source>
        <dbReference type="EMBL" id="KOC64266.1"/>
    </source>
</evidence>
<dbReference type="Proteomes" id="UP000053825">
    <property type="component" value="Unassembled WGS sequence"/>
</dbReference>
<keyword evidence="2" id="KW-0472">Membrane</keyword>
<sequence length="243" mass="27231">MKPGCLAVTDTIQLHVMETISSKLNQLKYRPETSINISTIIPDFDQHHIKIIEATPPTTNNDWHHSRTALSLSQIEQQVKNLRNERTHSHSHIMGGTKGIAALLAFIAYIIWRKLRKNRPTIIEVQAQQEPGTTSPCKHPPTLFAMPTESTQTECNEGHRTIAVQTGHQGHWIQEGNGPRHRDLARPMQHHPPGIREKEPQSTSGRMASSWRSSLTITYGGGCPANPTNARGLEGMRDRFLSI</sequence>
<evidence type="ECO:0000256" key="1">
    <source>
        <dbReference type="SAM" id="MobiDB-lite"/>
    </source>
</evidence>
<feature type="transmembrane region" description="Helical" evidence="2">
    <location>
        <begin position="93"/>
        <end position="112"/>
    </location>
</feature>
<name>A0A0L7R0E2_9HYME</name>
<dbReference type="EMBL" id="KQ414671">
    <property type="protein sequence ID" value="KOC64266.1"/>
    <property type="molecule type" value="Genomic_DNA"/>
</dbReference>
<organism evidence="3 4">
    <name type="scientific">Habropoda laboriosa</name>
    <dbReference type="NCBI Taxonomy" id="597456"/>
    <lineage>
        <taxon>Eukaryota</taxon>
        <taxon>Metazoa</taxon>
        <taxon>Ecdysozoa</taxon>
        <taxon>Arthropoda</taxon>
        <taxon>Hexapoda</taxon>
        <taxon>Insecta</taxon>
        <taxon>Pterygota</taxon>
        <taxon>Neoptera</taxon>
        <taxon>Endopterygota</taxon>
        <taxon>Hymenoptera</taxon>
        <taxon>Apocrita</taxon>
        <taxon>Aculeata</taxon>
        <taxon>Apoidea</taxon>
        <taxon>Anthophila</taxon>
        <taxon>Apidae</taxon>
        <taxon>Habropoda</taxon>
    </lineage>
</organism>
<reference evidence="3 4" key="1">
    <citation type="submission" date="2015-07" db="EMBL/GenBank/DDBJ databases">
        <title>The genome of Habropoda laboriosa.</title>
        <authorList>
            <person name="Pan H."/>
            <person name="Kapheim K."/>
        </authorList>
    </citation>
    <scope>NUCLEOTIDE SEQUENCE [LARGE SCALE GENOMIC DNA]</scope>
    <source>
        <strain evidence="3">0110345459</strain>
    </source>
</reference>
<evidence type="ECO:0000313" key="4">
    <source>
        <dbReference type="Proteomes" id="UP000053825"/>
    </source>
</evidence>